<protein>
    <submittedName>
        <fullName evidence="3">HupE/UreJ family protein</fullName>
    </submittedName>
</protein>
<dbReference type="Pfam" id="PF04955">
    <property type="entry name" value="HupE_UreJ"/>
    <property type="match status" value="1"/>
</dbReference>
<dbReference type="InterPro" id="IPR007038">
    <property type="entry name" value="HupE_UreJ"/>
</dbReference>
<keyword evidence="1" id="KW-0472">Membrane</keyword>
<dbReference type="RefSeq" id="WP_233675367.1">
    <property type="nucleotide sequence ID" value="NZ_JAJUOS010000001.1"/>
</dbReference>
<feature type="transmembrane region" description="Helical" evidence="1">
    <location>
        <begin position="139"/>
        <end position="161"/>
    </location>
</feature>
<accession>A0ABS8YV32</accession>
<evidence type="ECO:0000256" key="2">
    <source>
        <dbReference type="SAM" id="SignalP"/>
    </source>
</evidence>
<keyword evidence="1" id="KW-1133">Transmembrane helix</keyword>
<evidence type="ECO:0000256" key="1">
    <source>
        <dbReference type="SAM" id="Phobius"/>
    </source>
</evidence>
<feature type="transmembrane region" description="Helical" evidence="1">
    <location>
        <begin position="113"/>
        <end position="133"/>
    </location>
</feature>
<feature type="transmembrane region" description="Helical" evidence="1">
    <location>
        <begin position="173"/>
        <end position="191"/>
    </location>
</feature>
<feature type="signal peptide" evidence="2">
    <location>
        <begin position="1"/>
        <end position="19"/>
    </location>
</feature>
<feature type="transmembrane region" description="Helical" evidence="1">
    <location>
        <begin position="61"/>
        <end position="83"/>
    </location>
</feature>
<feature type="transmembrane region" description="Helical" evidence="1">
    <location>
        <begin position="35"/>
        <end position="54"/>
    </location>
</feature>
<dbReference type="EMBL" id="JAJUOS010000001">
    <property type="protein sequence ID" value="MCE5972364.1"/>
    <property type="molecule type" value="Genomic_DNA"/>
</dbReference>
<evidence type="ECO:0000313" key="4">
    <source>
        <dbReference type="Proteomes" id="UP001521181"/>
    </source>
</evidence>
<feature type="chain" id="PRO_5046938719" evidence="2">
    <location>
        <begin position="20"/>
        <end position="192"/>
    </location>
</feature>
<gene>
    <name evidence="3" type="ORF">LZA78_02510</name>
</gene>
<proteinExistence type="predicted"/>
<dbReference type="PIRSF" id="PIRSF016919">
    <property type="entry name" value="HupE_UreJ"/>
    <property type="match status" value="1"/>
</dbReference>
<name>A0ABS8YV32_9RHOB</name>
<sequence>MKKFALATLLALLAAPAMAHPGHGVSGFEAGVTHPLLGADHLLAMLTVGLWSGFALPRRAWAGPAAFLGAMIVGAALGFAGLVLPGAELAITGSVVVFGLMVAFARPGRSASLPAGTLAAIAAFALFHGYAHAAEATGAASLFVAGFIASTAMLHLVGVVLARAIASGRGAAMLRRGLGLAVVTGGLALIGG</sequence>
<keyword evidence="1" id="KW-0812">Transmembrane</keyword>
<organism evidence="3 4">
    <name type="scientific">Rhodobacter flavimaris</name>
    <dbReference type="NCBI Taxonomy" id="2907145"/>
    <lineage>
        <taxon>Bacteria</taxon>
        <taxon>Pseudomonadati</taxon>
        <taxon>Pseudomonadota</taxon>
        <taxon>Alphaproteobacteria</taxon>
        <taxon>Rhodobacterales</taxon>
        <taxon>Rhodobacter group</taxon>
        <taxon>Rhodobacter</taxon>
    </lineage>
</organism>
<evidence type="ECO:0000313" key="3">
    <source>
        <dbReference type="EMBL" id="MCE5972364.1"/>
    </source>
</evidence>
<reference evidence="3 4" key="1">
    <citation type="submission" date="2021-12" db="EMBL/GenBank/DDBJ databases">
        <title>Sinirhodobacter sp. WL0062 is a bacterium isolated from seawater.</title>
        <authorList>
            <person name="Wang L."/>
            <person name="He W."/>
            <person name="Zhang D.-F."/>
        </authorList>
    </citation>
    <scope>NUCLEOTIDE SEQUENCE [LARGE SCALE GENOMIC DNA]</scope>
    <source>
        <strain evidence="3 4">WL0062</strain>
    </source>
</reference>
<dbReference type="Proteomes" id="UP001521181">
    <property type="component" value="Unassembled WGS sequence"/>
</dbReference>
<comment type="caution">
    <text evidence="3">The sequence shown here is derived from an EMBL/GenBank/DDBJ whole genome shotgun (WGS) entry which is preliminary data.</text>
</comment>
<keyword evidence="2" id="KW-0732">Signal</keyword>
<keyword evidence="4" id="KW-1185">Reference proteome</keyword>
<feature type="transmembrane region" description="Helical" evidence="1">
    <location>
        <begin position="89"/>
        <end position="106"/>
    </location>
</feature>